<evidence type="ECO:0000259" key="5">
    <source>
        <dbReference type="Pfam" id="PF14833"/>
    </source>
</evidence>
<evidence type="ECO:0000259" key="4">
    <source>
        <dbReference type="Pfam" id="PF03446"/>
    </source>
</evidence>
<feature type="domain" description="6-phosphogluconate dehydrogenase NADP-binding" evidence="4">
    <location>
        <begin position="4"/>
        <end position="160"/>
    </location>
</feature>
<dbReference type="Gene3D" id="1.10.1040.10">
    <property type="entry name" value="N-(1-d-carboxylethyl)-l-norvaline Dehydrogenase, domain 2"/>
    <property type="match status" value="1"/>
</dbReference>
<reference evidence="6" key="1">
    <citation type="journal article" date="2020" name="mSystems">
        <title>Genome- and Community-Level Interaction Insights into Carbon Utilization and Element Cycling Functions of Hydrothermarchaeota in Hydrothermal Sediment.</title>
        <authorList>
            <person name="Zhou Z."/>
            <person name="Liu Y."/>
            <person name="Xu W."/>
            <person name="Pan J."/>
            <person name="Luo Z.H."/>
            <person name="Li M."/>
        </authorList>
    </citation>
    <scope>NUCLEOTIDE SEQUENCE [LARGE SCALE GENOMIC DNA]</scope>
    <source>
        <strain evidence="6">HyVt-92</strain>
    </source>
</reference>
<gene>
    <name evidence="6" type="ORF">ENL39_04945</name>
</gene>
<dbReference type="InterPro" id="IPR036291">
    <property type="entry name" value="NAD(P)-bd_dom_sf"/>
</dbReference>
<dbReference type="Pfam" id="PF03446">
    <property type="entry name" value="NAD_binding_2"/>
    <property type="match status" value="1"/>
</dbReference>
<keyword evidence="2" id="KW-0520">NAD</keyword>
<evidence type="ECO:0000313" key="6">
    <source>
        <dbReference type="EMBL" id="HHF98815.1"/>
    </source>
</evidence>
<organism evidence="6">
    <name type="scientific">Aerophobetes bacterium</name>
    <dbReference type="NCBI Taxonomy" id="2030807"/>
    <lineage>
        <taxon>Bacteria</taxon>
        <taxon>Candidatus Aerophobota</taxon>
    </lineage>
</organism>
<dbReference type="EMBL" id="DRTT01000139">
    <property type="protein sequence ID" value="HHF98815.1"/>
    <property type="molecule type" value="Genomic_DNA"/>
</dbReference>
<evidence type="ECO:0000256" key="2">
    <source>
        <dbReference type="ARBA" id="ARBA00023027"/>
    </source>
</evidence>
<feature type="active site" evidence="3">
    <location>
        <position position="169"/>
    </location>
</feature>
<dbReference type="SUPFAM" id="SSF51735">
    <property type="entry name" value="NAD(P)-binding Rossmann-fold domains"/>
    <property type="match status" value="1"/>
</dbReference>
<dbReference type="Proteomes" id="UP000886070">
    <property type="component" value="Unassembled WGS sequence"/>
</dbReference>
<dbReference type="PANTHER" id="PTHR43060">
    <property type="entry name" value="3-HYDROXYISOBUTYRATE DEHYDROGENASE-LIKE 1, MITOCHONDRIAL-RELATED"/>
    <property type="match status" value="1"/>
</dbReference>
<dbReference type="PIRSF" id="PIRSF000103">
    <property type="entry name" value="HIBADH"/>
    <property type="match status" value="1"/>
</dbReference>
<name>A0A7V5HZJ3_UNCAE</name>
<evidence type="ECO:0000256" key="3">
    <source>
        <dbReference type="PIRSR" id="PIRSR000103-1"/>
    </source>
</evidence>
<dbReference type="InterPro" id="IPR013328">
    <property type="entry name" value="6PGD_dom2"/>
</dbReference>
<dbReference type="GO" id="GO:0016491">
    <property type="term" value="F:oxidoreductase activity"/>
    <property type="evidence" value="ECO:0007669"/>
    <property type="project" value="UniProtKB-KW"/>
</dbReference>
<evidence type="ECO:0000256" key="1">
    <source>
        <dbReference type="ARBA" id="ARBA00023002"/>
    </source>
</evidence>
<keyword evidence="1" id="KW-0560">Oxidoreductase</keyword>
<dbReference type="Gene3D" id="3.40.50.720">
    <property type="entry name" value="NAD(P)-binding Rossmann-like Domain"/>
    <property type="match status" value="1"/>
</dbReference>
<dbReference type="InterPro" id="IPR008927">
    <property type="entry name" value="6-PGluconate_DH-like_C_sf"/>
</dbReference>
<feature type="domain" description="3-hydroxyisobutyrate dehydrogenase-like NAD-binding" evidence="5">
    <location>
        <begin position="163"/>
        <end position="281"/>
    </location>
</feature>
<dbReference type="InterPro" id="IPR006115">
    <property type="entry name" value="6PGDH_NADP-bd"/>
</dbReference>
<dbReference type="InterPro" id="IPR029154">
    <property type="entry name" value="HIBADH-like_NADP-bd"/>
</dbReference>
<protein>
    <submittedName>
        <fullName evidence="6">NAD(P)-dependent oxidoreductase</fullName>
    </submittedName>
</protein>
<sequence>MKEKIGLIGLGLVGTALAKNLLASGFKVIGFDIIKGKISNLEQMGGEGASNASEVASKVNRVILSLWDSNSVKEVVTGLLKGKKIPQCIIDTTTGDPEESRILAKKLLKFGVYFLDSPISGSSKQILNREGVFMVGGEREAFEGCKDIFKALAKKYFYLGPSGSGSKAKLASNLILGLNRLVLAEGLVFAEKIGLNIKDFLLLLKSTPAYSCAMDVKGEKMVEGNFEPESKIYQHNKDLEIILKYAKKAGQELPLTRVHKRILEEAIALGEGDLDNSAVIKQIRRLQIRE</sequence>
<dbReference type="InterPro" id="IPR015815">
    <property type="entry name" value="HIBADH-related"/>
</dbReference>
<proteinExistence type="predicted"/>
<comment type="caution">
    <text evidence="6">The sequence shown here is derived from an EMBL/GenBank/DDBJ whole genome shotgun (WGS) entry which is preliminary data.</text>
</comment>
<accession>A0A7V5HZJ3</accession>
<dbReference type="GO" id="GO:0051287">
    <property type="term" value="F:NAD binding"/>
    <property type="evidence" value="ECO:0007669"/>
    <property type="project" value="InterPro"/>
</dbReference>
<dbReference type="GO" id="GO:0050661">
    <property type="term" value="F:NADP binding"/>
    <property type="evidence" value="ECO:0007669"/>
    <property type="project" value="InterPro"/>
</dbReference>
<dbReference type="PANTHER" id="PTHR43060:SF15">
    <property type="entry name" value="3-HYDROXYISOBUTYRATE DEHYDROGENASE-LIKE 1, MITOCHONDRIAL-RELATED"/>
    <property type="match status" value="1"/>
</dbReference>
<dbReference type="SUPFAM" id="SSF48179">
    <property type="entry name" value="6-phosphogluconate dehydrogenase C-terminal domain-like"/>
    <property type="match status" value="1"/>
</dbReference>
<dbReference type="AlphaFoldDB" id="A0A7V5HZJ3"/>
<dbReference type="Pfam" id="PF14833">
    <property type="entry name" value="NAD_binding_11"/>
    <property type="match status" value="1"/>
</dbReference>